<feature type="region of interest" description="Disordered" evidence="2">
    <location>
        <begin position="193"/>
        <end position="295"/>
    </location>
</feature>
<reference evidence="3 4" key="1">
    <citation type="submission" date="2018-09" db="EMBL/GenBank/DDBJ databases">
        <title>Genomic investigation of the strawberry pathogen Phytophthora fragariae indicates pathogenicity is determined by transcriptional variation in three key races.</title>
        <authorList>
            <person name="Adams T.M."/>
            <person name="Armitage A.D."/>
            <person name="Sobczyk M.K."/>
            <person name="Bates H.J."/>
            <person name="Dunwell J.M."/>
            <person name="Nellist C.F."/>
            <person name="Harrison R.J."/>
        </authorList>
    </citation>
    <scope>NUCLEOTIDE SEQUENCE [LARGE SCALE GENOMIC DNA]</scope>
    <source>
        <strain evidence="3 4">SCRP249</strain>
    </source>
</reference>
<comment type="caution">
    <text evidence="3">The sequence shown here is derived from an EMBL/GenBank/DDBJ whole genome shotgun (WGS) entry which is preliminary data.</text>
</comment>
<gene>
    <name evidence="3" type="ORF">PR001_g15264</name>
</gene>
<protein>
    <submittedName>
        <fullName evidence="3">Uncharacterized protein</fullName>
    </submittedName>
</protein>
<organism evidence="3 4">
    <name type="scientific">Phytophthora rubi</name>
    <dbReference type="NCBI Taxonomy" id="129364"/>
    <lineage>
        <taxon>Eukaryota</taxon>
        <taxon>Sar</taxon>
        <taxon>Stramenopiles</taxon>
        <taxon>Oomycota</taxon>
        <taxon>Peronosporomycetes</taxon>
        <taxon>Peronosporales</taxon>
        <taxon>Peronosporaceae</taxon>
        <taxon>Phytophthora</taxon>
    </lineage>
</organism>
<dbReference type="EMBL" id="QXFV01001142">
    <property type="protein sequence ID" value="KAE9013950.1"/>
    <property type="molecule type" value="Genomic_DNA"/>
</dbReference>
<sequence>MRHSIPAQREMATLLSEYGVDRLAERTFSTVSVLRRVLDRYRRVCHQLDASPSQSRQDALKAQDQLHEAKLSYKFDRAHWESERQRSADAATYTAERYQDDVKELVHEHNANKRGLQEEISKLRQELEDAHAYQRVLDRRAREFRFDVTDLMNFLGDNSTLACNWVRLRDLLQHYQDRTPIPQSWQTVIATTAGDDPLSQPKAFTRLDHPDDQDGESKQEDNPDSPPDPPSKRCSSRRRSSGSSSTPSGPKRTSKRSSHKAPAAPQLRPLERVEDSSSCLPEGTPPVWPVERARGPLPGPIVWDDLRLDVQRLICSGIFLNGAVSWLQEDRPVHTRFCQDDLVEMLSRMMFWNKLNESHWPKYAPERYYLAAEARLDDMEEQKYSHSFGVGSQPQGTWRKNSYRKISNPSKMTNPRTPIGTLPTRGCLWKTSAKWNLCPSL</sequence>
<dbReference type="Proteomes" id="UP000429607">
    <property type="component" value="Unassembled WGS sequence"/>
</dbReference>
<dbReference type="AlphaFoldDB" id="A0A6A3L4X5"/>
<name>A0A6A3L4X5_9STRA</name>
<feature type="compositionally biased region" description="Basic and acidic residues" evidence="2">
    <location>
        <begin position="205"/>
        <end position="221"/>
    </location>
</feature>
<proteinExistence type="predicted"/>
<keyword evidence="1" id="KW-0175">Coiled coil</keyword>
<feature type="coiled-coil region" evidence="1">
    <location>
        <begin position="106"/>
        <end position="133"/>
    </location>
</feature>
<evidence type="ECO:0000256" key="1">
    <source>
        <dbReference type="SAM" id="Coils"/>
    </source>
</evidence>
<accession>A0A6A3L4X5</accession>
<evidence type="ECO:0000256" key="2">
    <source>
        <dbReference type="SAM" id="MobiDB-lite"/>
    </source>
</evidence>
<evidence type="ECO:0000313" key="3">
    <source>
        <dbReference type="EMBL" id="KAE9013950.1"/>
    </source>
</evidence>
<feature type="compositionally biased region" description="Low complexity" evidence="2">
    <location>
        <begin position="241"/>
        <end position="251"/>
    </location>
</feature>
<evidence type="ECO:0000313" key="4">
    <source>
        <dbReference type="Proteomes" id="UP000429607"/>
    </source>
</evidence>